<reference evidence="3 4" key="1">
    <citation type="submission" date="2024-04" db="EMBL/GenBank/DDBJ databases">
        <title>The reference genome of an endangered Asteraceae, Deinandra increscens subsp. villosa, native to the Central Coast of California.</title>
        <authorList>
            <person name="Guilliams M."/>
            <person name="Hasenstab-Lehman K."/>
            <person name="Meyer R."/>
            <person name="Mcevoy S."/>
        </authorList>
    </citation>
    <scope>NUCLEOTIDE SEQUENCE [LARGE SCALE GENOMIC DNA]</scope>
    <source>
        <tissue evidence="3">Leaf</tissue>
    </source>
</reference>
<evidence type="ECO:0000313" key="3">
    <source>
        <dbReference type="EMBL" id="KAK9061504.1"/>
    </source>
</evidence>
<evidence type="ECO:0000256" key="1">
    <source>
        <dbReference type="ARBA" id="ARBA00022574"/>
    </source>
</evidence>
<gene>
    <name evidence="3" type="ORF">SSX86_018686</name>
</gene>
<accession>A0AAP0CRC3</accession>
<evidence type="ECO:0008006" key="5">
    <source>
        <dbReference type="Google" id="ProtNLM"/>
    </source>
</evidence>
<dbReference type="InterPro" id="IPR015943">
    <property type="entry name" value="WD40/YVTN_repeat-like_dom_sf"/>
</dbReference>
<sequence>MEREDAIPAAQIGANTKPATRLLRWKRRNPIELNGKSGRNYMHKFSPLLRRSYAEGTYLASVTRSGCLTLHDFESLYGQCNESGQGKDEKKPLLHLSLYDGSIFHDFAGAVRWNPSNQDEIAYTSSLYNDHKLTIFDIEHTRANQCHDMLNRILASDTSGSISMWDRRVSDLPQRVLTTTKRIGSFASIQLLGDQCVYGATKGGLIYIWDLRRLRAGRSSACQSGTEVHSSPLTWVNLESMLQAQGNFRLMEIQSININPTCPYQLGFHIGDGWSGVLDMHNLRVSHVHSPPPPPPLDRWYTKDFSIVPPRKPSWLNEHSIYVAASASSHGLHLIDFYPHPSSPCHVDYGDSRNPGESVECKQSVFVPLSKRATACATHPLNGTIVAGTMNASLLVISQKNLCKKGDGDDDDDDGHS</sequence>
<dbReference type="EMBL" id="JBCNJP010000019">
    <property type="protein sequence ID" value="KAK9061504.1"/>
    <property type="molecule type" value="Genomic_DNA"/>
</dbReference>
<dbReference type="Proteomes" id="UP001408789">
    <property type="component" value="Unassembled WGS sequence"/>
</dbReference>
<keyword evidence="1" id="KW-0853">WD repeat</keyword>
<comment type="caution">
    <text evidence="3">The sequence shown here is derived from an EMBL/GenBank/DDBJ whole genome shotgun (WGS) entry which is preliminary data.</text>
</comment>
<name>A0AAP0CRC3_9ASTR</name>
<dbReference type="InterPro" id="IPR051179">
    <property type="entry name" value="WD_repeat_multifunction"/>
</dbReference>
<dbReference type="PANTHER" id="PTHR19857">
    <property type="entry name" value="MITOCHONDRIAL DIVISION PROTEIN 1-RELATED"/>
    <property type="match status" value="1"/>
</dbReference>
<keyword evidence="4" id="KW-1185">Reference proteome</keyword>
<dbReference type="Gene3D" id="2.130.10.10">
    <property type="entry name" value="YVTN repeat-like/Quinoprotein amine dehydrogenase"/>
    <property type="match status" value="1"/>
</dbReference>
<dbReference type="AlphaFoldDB" id="A0AAP0CRC3"/>
<dbReference type="InterPro" id="IPR036322">
    <property type="entry name" value="WD40_repeat_dom_sf"/>
</dbReference>
<organism evidence="3 4">
    <name type="scientific">Deinandra increscens subsp. villosa</name>
    <dbReference type="NCBI Taxonomy" id="3103831"/>
    <lineage>
        <taxon>Eukaryota</taxon>
        <taxon>Viridiplantae</taxon>
        <taxon>Streptophyta</taxon>
        <taxon>Embryophyta</taxon>
        <taxon>Tracheophyta</taxon>
        <taxon>Spermatophyta</taxon>
        <taxon>Magnoliopsida</taxon>
        <taxon>eudicotyledons</taxon>
        <taxon>Gunneridae</taxon>
        <taxon>Pentapetalae</taxon>
        <taxon>asterids</taxon>
        <taxon>campanulids</taxon>
        <taxon>Asterales</taxon>
        <taxon>Asteraceae</taxon>
        <taxon>Asteroideae</taxon>
        <taxon>Heliantheae alliance</taxon>
        <taxon>Madieae</taxon>
        <taxon>Madiinae</taxon>
        <taxon>Deinandra</taxon>
    </lineage>
</organism>
<evidence type="ECO:0000313" key="4">
    <source>
        <dbReference type="Proteomes" id="UP001408789"/>
    </source>
</evidence>
<dbReference type="SUPFAM" id="SSF50978">
    <property type="entry name" value="WD40 repeat-like"/>
    <property type="match status" value="1"/>
</dbReference>
<keyword evidence="2" id="KW-0677">Repeat</keyword>
<proteinExistence type="predicted"/>
<evidence type="ECO:0000256" key="2">
    <source>
        <dbReference type="ARBA" id="ARBA00022737"/>
    </source>
</evidence>
<dbReference type="PANTHER" id="PTHR19857:SF21">
    <property type="entry name" value="ANAPHASE-PROMOTING COMPLEX SUBUNIT 4 WD40 DOMAIN-CONTAINING PROTEIN"/>
    <property type="match status" value="1"/>
</dbReference>
<protein>
    <recommendedName>
        <fullName evidence="5">Transducin/WD40 repeat-like superfamily protein</fullName>
    </recommendedName>
</protein>